<sequence length="397" mass="44882">MALARRMREFVAWVERGFPRGEPLNLATMSYGDVCKWQDGLVSGVLSSSGRPLANVTINLYVAEACYFLTWLSLVPERDDGKPMRSAFEIMTRETTIWHRNGDGAHKRSHSVVSRIGSLDVVPSRELALPTPGEVKTWLSAMRHRSPIKALMAEVITTSGMRINEVNSMEVDTLPPRTRWKIVAERVHFFIKRGVKGGKTTPTSDVARRGRTVSLPIDVAEKIHVYREEARELQIRRWIREPTDKAEQARRARTKPTRLWLSESSNQPFANQQLRRVWSDVAGSPPGWSPHAGRRYFAVEWLVESASLRLSATSGPVDFGWIDQVMRNQIDTFLRPTLGHLSLETTNLYIRGAIWRLADVLGVPSLKYQDAQDTGQVRTLGNQSTRKSHAIPVREGP</sequence>
<dbReference type="HOGENOM" id="CLU_694214_0_0_6"/>
<organism evidence="3 4">
    <name type="scientific">Rhodanobacter denitrificans</name>
    <dbReference type="NCBI Taxonomy" id="666685"/>
    <lineage>
        <taxon>Bacteria</taxon>
        <taxon>Pseudomonadati</taxon>
        <taxon>Pseudomonadota</taxon>
        <taxon>Gammaproteobacteria</taxon>
        <taxon>Lysobacterales</taxon>
        <taxon>Rhodanobacteraceae</taxon>
        <taxon>Rhodanobacter</taxon>
    </lineage>
</organism>
<keyword evidence="1" id="KW-0233">DNA recombination</keyword>
<evidence type="ECO:0000256" key="2">
    <source>
        <dbReference type="SAM" id="MobiDB-lite"/>
    </source>
</evidence>
<dbReference type="Gene3D" id="1.10.443.10">
    <property type="entry name" value="Intergrase catalytic core"/>
    <property type="match status" value="1"/>
</dbReference>
<dbReference type="GO" id="GO:0006310">
    <property type="term" value="P:DNA recombination"/>
    <property type="evidence" value="ECO:0007669"/>
    <property type="project" value="UniProtKB-KW"/>
</dbReference>
<feature type="compositionally biased region" description="Polar residues" evidence="2">
    <location>
        <begin position="372"/>
        <end position="385"/>
    </location>
</feature>
<dbReference type="SUPFAM" id="SSF56349">
    <property type="entry name" value="DNA breaking-rejoining enzymes"/>
    <property type="match status" value="1"/>
</dbReference>
<dbReference type="STRING" id="666685.R2APBS1_3891"/>
<dbReference type="InterPro" id="IPR011010">
    <property type="entry name" value="DNA_brk_join_enz"/>
</dbReference>
<name>M4NLK1_9GAMM</name>
<dbReference type="InterPro" id="IPR013762">
    <property type="entry name" value="Integrase-like_cat_sf"/>
</dbReference>
<dbReference type="AlphaFoldDB" id="M4NLK1"/>
<dbReference type="GO" id="GO:0015074">
    <property type="term" value="P:DNA integration"/>
    <property type="evidence" value="ECO:0007669"/>
    <property type="project" value="InterPro"/>
</dbReference>
<evidence type="ECO:0000313" key="4">
    <source>
        <dbReference type="Proteomes" id="UP000011859"/>
    </source>
</evidence>
<gene>
    <name evidence="3" type="ORF">R2APBS1_3891</name>
</gene>
<evidence type="ECO:0000313" key="3">
    <source>
        <dbReference type="EMBL" id="AGG90942.1"/>
    </source>
</evidence>
<dbReference type="eggNOG" id="COG0582">
    <property type="taxonomic scope" value="Bacteria"/>
</dbReference>
<evidence type="ECO:0000256" key="1">
    <source>
        <dbReference type="ARBA" id="ARBA00023172"/>
    </source>
</evidence>
<dbReference type="GO" id="GO:0003677">
    <property type="term" value="F:DNA binding"/>
    <property type="evidence" value="ECO:0007669"/>
    <property type="project" value="InterPro"/>
</dbReference>
<keyword evidence="4" id="KW-1185">Reference proteome</keyword>
<proteinExistence type="predicted"/>
<accession>M4NLK1</accession>
<reference evidence="3 4" key="1">
    <citation type="submission" date="2012-04" db="EMBL/GenBank/DDBJ databases">
        <title>Complete genome of Rhodanobacter sp. 2APBS1.</title>
        <authorList>
            <consortium name="US DOE Joint Genome Institute"/>
            <person name="Huntemann M."/>
            <person name="Wei C.-L."/>
            <person name="Han J."/>
            <person name="Detter J.C."/>
            <person name="Han C."/>
            <person name="Tapia R."/>
            <person name="Munk A.C.C."/>
            <person name="Chen A."/>
            <person name="Krypides N."/>
            <person name="Mavromatis K."/>
            <person name="Markowitz V."/>
            <person name="Szeto E."/>
            <person name="Ivanova N."/>
            <person name="Mikhailova N."/>
            <person name="Ovchinnikova G."/>
            <person name="Pagani I."/>
            <person name="Pati A."/>
            <person name="Goodwin L."/>
            <person name="Peters L."/>
            <person name="Pitluck S."/>
            <person name="Woyke T."/>
            <person name="Prakash O."/>
            <person name="Elkins J."/>
            <person name="Brown S."/>
            <person name="Palumbo A."/>
            <person name="Hemme C."/>
            <person name="Zhou J."/>
            <person name="Watson D."/>
            <person name="Jardine P."/>
            <person name="Kostka J."/>
            <person name="Green S."/>
        </authorList>
    </citation>
    <scope>NUCLEOTIDE SEQUENCE [LARGE SCALE GENOMIC DNA]</scope>
    <source>
        <strain evidence="3 4">2APBS1</strain>
    </source>
</reference>
<dbReference type="EMBL" id="CP003470">
    <property type="protein sequence ID" value="AGG90942.1"/>
    <property type="molecule type" value="Genomic_DNA"/>
</dbReference>
<dbReference type="KEGG" id="rhd:R2APBS1_3891"/>
<protein>
    <submittedName>
        <fullName evidence="3">Site-specific recombinase XerD</fullName>
    </submittedName>
</protein>
<dbReference type="Proteomes" id="UP000011859">
    <property type="component" value="Chromosome"/>
</dbReference>
<feature type="region of interest" description="Disordered" evidence="2">
    <location>
        <begin position="372"/>
        <end position="397"/>
    </location>
</feature>